<keyword evidence="2" id="KW-0805">Transcription regulation</keyword>
<dbReference type="InterPro" id="IPR039425">
    <property type="entry name" value="RNA_pol_sigma-70-like"/>
</dbReference>
<keyword evidence="3" id="KW-0731">Sigma factor</keyword>
<evidence type="ECO:0000313" key="8">
    <source>
        <dbReference type="Proteomes" id="UP001155840"/>
    </source>
</evidence>
<dbReference type="Pfam" id="PF04542">
    <property type="entry name" value="Sigma70_r2"/>
    <property type="match status" value="1"/>
</dbReference>
<comment type="caution">
    <text evidence="7">The sequence shown here is derived from an EMBL/GenBank/DDBJ whole genome shotgun (WGS) entry which is preliminary data.</text>
</comment>
<dbReference type="InterPro" id="IPR036388">
    <property type="entry name" value="WH-like_DNA-bd_sf"/>
</dbReference>
<comment type="similarity">
    <text evidence="1">Belongs to the sigma-70 factor family. ECF subfamily.</text>
</comment>
<gene>
    <name evidence="7" type="ORF">G8E10_15955</name>
</gene>
<dbReference type="PANTHER" id="PTHR43133:SF63">
    <property type="entry name" value="RNA POLYMERASE SIGMA FACTOR FECI-RELATED"/>
    <property type="match status" value="1"/>
</dbReference>
<dbReference type="Gene3D" id="1.10.1740.10">
    <property type="match status" value="1"/>
</dbReference>
<dbReference type="InterPro" id="IPR014284">
    <property type="entry name" value="RNA_pol_sigma-70_dom"/>
</dbReference>
<dbReference type="Proteomes" id="UP001155840">
    <property type="component" value="Unassembled WGS sequence"/>
</dbReference>
<name>A0AA44CDP9_9HYPH</name>
<evidence type="ECO:0000256" key="4">
    <source>
        <dbReference type="ARBA" id="ARBA00023163"/>
    </source>
</evidence>
<dbReference type="InterPro" id="IPR007627">
    <property type="entry name" value="RNA_pol_sigma70_r2"/>
</dbReference>
<feature type="domain" description="RNA polymerase sigma-70 region 2" evidence="5">
    <location>
        <begin position="8"/>
        <end position="75"/>
    </location>
</feature>
<reference evidence="7" key="1">
    <citation type="submission" date="2020-03" db="EMBL/GenBank/DDBJ databases">
        <title>Ferranicluibacter endophyticum gen. nov., sp. nov., a new genus isolated from Rubus ulmifolius Schott. stem.</title>
        <authorList>
            <person name="Roca-Couso R."/>
            <person name="Flores-Felix J.D."/>
            <person name="Igual J.M."/>
            <person name="Rivas R."/>
        </authorList>
    </citation>
    <scope>NUCLEOTIDE SEQUENCE</scope>
    <source>
        <strain evidence="7">CRRU44</strain>
    </source>
</reference>
<protein>
    <submittedName>
        <fullName evidence="7">Sigma-70 family RNA polymerase sigma factor</fullName>
    </submittedName>
</protein>
<dbReference type="Pfam" id="PF08281">
    <property type="entry name" value="Sigma70_r4_2"/>
    <property type="match status" value="1"/>
</dbReference>
<dbReference type="GO" id="GO:0003677">
    <property type="term" value="F:DNA binding"/>
    <property type="evidence" value="ECO:0007669"/>
    <property type="project" value="InterPro"/>
</dbReference>
<evidence type="ECO:0000256" key="1">
    <source>
        <dbReference type="ARBA" id="ARBA00010641"/>
    </source>
</evidence>
<keyword evidence="4" id="KW-0804">Transcription</keyword>
<evidence type="ECO:0000259" key="6">
    <source>
        <dbReference type="Pfam" id="PF08281"/>
    </source>
</evidence>
<dbReference type="InterPro" id="IPR013324">
    <property type="entry name" value="RNA_pol_sigma_r3/r4-like"/>
</dbReference>
<dbReference type="PANTHER" id="PTHR43133">
    <property type="entry name" value="RNA POLYMERASE ECF-TYPE SIGMA FACTO"/>
    <property type="match status" value="1"/>
</dbReference>
<sequence>MSWDLSGLFRNHAKDIARTLRRRGLTAETAADLTQDTFVRVLACPPKETLGMHNPVAYLFRIARNLRIDHQRRERVLIRVDLSDNEFAQIADNAPNAETIVYDRQRLERTKMALAELPERTRRAFELHRLGELTIAETAATIGLSTTRTWTLLRDAYEHIDARLNGL</sequence>
<dbReference type="InterPro" id="IPR013325">
    <property type="entry name" value="RNA_pol_sigma_r2"/>
</dbReference>
<dbReference type="SUPFAM" id="SSF88659">
    <property type="entry name" value="Sigma3 and sigma4 domains of RNA polymerase sigma factors"/>
    <property type="match status" value="1"/>
</dbReference>
<evidence type="ECO:0000256" key="2">
    <source>
        <dbReference type="ARBA" id="ARBA00023015"/>
    </source>
</evidence>
<dbReference type="EMBL" id="JAANCM010000008">
    <property type="protein sequence ID" value="NHT77207.1"/>
    <property type="molecule type" value="Genomic_DNA"/>
</dbReference>
<dbReference type="SUPFAM" id="SSF88946">
    <property type="entry name" value="Sigma2 domain of RNA polymerase sigma factors"/>
    <property type="match status" value="1"/>
</dbReference>
<evidence type="ECO:0000256" key="3">
    <source>
        <dbReference type="ARBA" id="ARBA00023082"/>
    </source>
</evidence>
<accession>A0AA44CDP9</accession>
<evidence type="ECO:0000259" key="5">
    <source>
        <dbReference type="Pfam" id="PF04542"/>
    </source>
</evidence>
<dbReference type="Gene3D" id="1.10.10.10">
    <property type="entry name" value="Winged helix-like DNA-binding domain superfamily/Winged helix DNA-binding domain"/>
    <property type="match status" value="1"/>
</dbReference>
<dbReference type="GO" id="GO:0006352">
    <property type="term" value="P:DNA-templated transcription initiation"/>
    <property type="evidence" value="ECO:0007669"/>
    <property type="project" value="InterPro"/>
</dbReference>
<dbReference type="NCBIfam" id="TIGR02937">
    <property type="entry name" value="sigma70-ECF"/>
    <property type="match status" value="1"/>
</dbReference>
<proteinExistence type="inferred from homology"/>
<dbReference type="AlphaFoldDB" id="A0AA44CDP9"/>
<evidence type="ECO:0000313" key="7">
    <source>
        <dbReference type="EMBL" id="NHT77207.1"/>
    </source>
</evidence>
<organism evidence="7 8">
    <name type="scientific">Ferranicluibacter rubi</name>
    <dbReference type="NCBI Taxonomy" id="2715133"/>
    <lineage>
        <taxon>Bacteria</taxon>
        <taxon>Pseudomonadati</taxon>
        <taxon>Pseudomonadota</taxon>
        <taxon>Alphaproteobacteria</taxon>
        <taxon>Hyphomicrobiales</taxon>
        <taxon>Rhizobiaceae</taxon>
        <taxon>Ferranicluibacter</taxon>
    </lineage>
</organism>
<dbReference type="InterPro" id="IPR013249">
    <property type="entry name" value="RNA_pol_sigma70_r4_t2"/>
</dbReference>
<feature type="domain" description="RNA polymerase sigma factor 70 region 4 type 2" evidence="6">
    <location>
        <begin position="111"/>
        <end position="159"/>
    </location>
</feature>
<dbReference type="GO" id="GO:0016987">
    <property type="term" value="F:sigma factor activity"/>
    <property type="evidence" value="ECO:0007669"/>
    <property type="project" value="UniProtKB-KW"/>
</dbReference>
<keyword evidence="8" id="KW-1185">Reference proteome</keyword>